<name>A0A401J7M7_SPHXE</name>
<organism evidence="2 3">
    <name type="scientific">Sphingobium xenophagum</name>
    <dbReference type="NCBI Taxonomy" id="121428"/>
    <lineage>
        <taxon>Bacteria</taxon>
        <taxon>Pseudomonadati</taxon>
        <taxon>Pseudomonadota</taxon>
        <taxon>Alphaproteobacteria</taxon>
        <taxon>Sphingomonadales</taxon>
        <taxon>Sphingomonadaceae</taxon>
        <taxon>Sphingobium</taxon>
    </lineage>
</organism>
<dbReference type="RefSeq" id="WP_130754538.1">
    <property type="nucleotide sequence ID" value="NZ_BBQY01000040.1"/>
</dbReference>
<proteinExistence type="predicted"/>
<dbReference type="Pfam" id="PF21798">
    <property type="entry name" value="DUF6878"/>
    <property type="match status" value="1"/>
</dbReference>
<keyword evidence="3" id="KW-1185">Reference proteome</keyword>
<reference evidence="2 3" key="1">
    <citation type="submission" date="2014-12" db="EMBL/GenBank/DDBJ databases">
        <title>Whole genome sequencing of Sphingobium xenophagum OW59.</title>
        <authorList>
            <person name="Ohta Y."/>
            <person name="Nishi S."/>
            <person name="Hatada Y."/>
        </authorList>
    </citation>
    <scope>NUCLEOTIDE SEQUENCE [LARGE SCALE GENOMIC DNA]</scope>
    <source>
        <strain evidence="2 3">OW59</strain>
    </source>
</reference>
<comment type="caution">
    <text evidence="2">The sequence shown here is derived from an EMBL/GenBank/DDBJ whole genome shotgun (WGS) entry which is preliminary data.</text>
</comment>
<evidence type="ECO:0000259" key="1">
    <source>
        <dbReference type="Pfam" id="PF21798"/>
    </source>
</evidence>
<evidence type="ECO:0000313" key="3">
    <source>
        <dbReference type="Proteomes" id="UP000290975"/>
    </source>
</evidence>
<protein>
    <recommendedName>
        <fullName evidence="1">DUF6878 domain-containing protein</fullName>
    </recommendedName>
</protein>
<dbReference type="EMBL" id="BBQY01000040">
    <property type="protein sequence ID" value="GBH32570.1"/>
    <property type="molecule type" value="Genomic_DNA"/>
</dbReference>
<sequence length="162" mass="17722">MEEGSERGDGSVSPVEVDDIMARWARREAQEAQLLPVNKTNIFAILAAAGMAMVLIRFDGSGDSGQIEEMEARDAQGISLPITDTPVNMLVLPWGEHIPKSETVPLGQALENITYHLLGSAHPGWENGDGAFGEFTFDVVAGTIRLDHNDRYTATEEFTHHF</sequence>
<dbReference type="AlphaFoldDB" id="A0A401J7M7"/>
<feature type="domain" description="DUF6878" evidence="1">
    <location>
        <begin position="34"/>
        <end position="162"/>
    </location>
</feature>
<evidence type="ECO:0000313" key="2">
    <source>
        <dbReference type="EMBL" id="GBH32570.1"/>
    </source>
</evidence>
<dbReference type="Proteomes" id="UP000290975">
    <property type="component" value="Unassembled WGS sequence"/>
</dbReference>
<dbReference type="InterPro" id="IPR049243">
    <property type="entry name" value="DUF6878"/>
</dbReference>
<gene>
    <name evidence="2" type="ORF">MBESOW_P3801</name>
</gene>
<accession>A0A401J7M7</accession>